<protein>
    <submittedName>
        <fullName evidence="2">Bll5315 protein</fullName>
    </submittedName>
</protein>
<evidence type="ECO:0000313" key="2">
    <source>
        <dbReference type="EMBL" id="BAC50580.1"/>
    </source>
</evidence>
<name>Q89JG8_BRADU</name>
<dbReference type="STRING" id="224911.AAV28_23965"/>
<dbReference type="Proteomes" id="UP000002526">
    <property type="component" value="Chromosome"/>
</dbReference>
<dbReference type="InterPro" id="IPR019291">
    <property type="entry name" value="Host_attachment_protein"/>
</dbReference>
<keyword evidence="3" id="KW-1185">Reference proteome</keyword>
<reference evidence="3" key="1">
    <citation type="journal article" date="2002" name="DNA Res.">
        <title>Complete genomic sequence of nitrogen-fixing symbiotic bacterium Bradyrhizobium japonicum USDA110.</title>
        <authorList>
            <person name="Kaneko T."/>
            <person name="Nakamura Y."/>
            <person name="Sato S."/>
            <person name="Minamisawa K."/>
            <person name="Uchiumi T."/>
            <person name="Sasamoto S."/>
            <person name="Watanabe A."/>
            <person name="Idesawa K."/>
            <person name="Iriguchi M."/>
            <person name="Kawashima K."/>
            <person name="Kohara M."/>
            <person name="Matsumoto M."/>
            <person name="Shimpo S."/>
            <person name="Tsuruoka H."/>
            <person name="Wada T."/>
            <person name="Yamada M."/>
            <person name="Tabata S."/>
        </authorList>
    </citation>
    <scope>NUCLEOTIDE SEQUENCE [LARGE SCALE GENOMIC DNA]</scope>
    <source>
        <strain evidence="3">JCM 10833 / BCRC 13528 / IAM 13628 / NBRC 14792 / USDA 110</strain>
    </source>
</reference>
<dbReference type="KEGG" id="bja:bll5315"/>
<dbReference type="PhylomeDB" id="Q89JG8"/>
<accession>Q89JG8</accession>
<dbReference type="EnsemblBacteria" id="BAC50580">
    <property type="protein sequence ID" value="BAC50580"/>
    <property type="gene ID" value="BAC50580"/>
</dbReference>
<dbReference type="PATRIC" id="fig|224911.5.peg.5397"/>
<sequence>MGRPSRNTKSAFGRSSASVRGPPFAWSCAMDKMRIDKGDWLVVCDGRKALILENLGDEMFPNLHTREVHEQPNPPTSAQGSDAPGRLHGAAGGARSSVEQTDWHDEAERAFLRGLASRLDAAVSSGETSALTMVASPRALGMIRADYSDVVRKALQGEVGKDLVKLPVYEIEKQLLLSGAAR</sequence>
<gene>
    <name evidence="2" type="ordered locus">bll5315</name>
</gene>
<proteinExistence type="predicted"/>
<dbReference type="eggNOG" id="COG5622">
    <property type="taxonomic scope" value="Bacteria"/>
</dbReference>
<organism evidence="2 3">
    <name type="scientific">Bradyrhizobium diazoefficiens (strain JCM 10833 / BCRC 13528 / IAM 13628 / NBRC 14792 / USDA 110)</name>
    <dbReference type="NCBI Taxonomy" id="224911"/>
    <lineage>
        <taxon>Bacteria</taxon>
        <taxon>Pseudomonadati</taxon>
        <taxon>Pseudomonadota</taxon>
        <taxon>Alphaproteobacteria</taxon>
        <taxon>Hyphomicrobiales</taxon>
        <taxon>Nitrobacteraceae</taxon>
        <taxon>Bradyrhizobium</taxon>
    </lineage>
</organism>
<dbReference type="InParanoid" id="Q89JG8"/>
<dbReference type="OrthoDB" id="9812459at2"/>
<dbReference type="EMBL" id="BA000040">
    <property type="protein sequence ID" value="BAC50580.1"/>
    <property type="molecule type" value="Genomic_DNA"/>
</dbReference>
<feature type="region of interest" description="Disordered" evidence="1">
    <location>
        <begin position="67"/>
        <end position="100"/>
    </location>
</feature>
<dbReference type="HOGENOM" id="CLU_105864_3_0_5"/>
<evidence type="ECO:0000256" key="1">
    <source>
        <dbReference type="SAM" id="MobiDB-lite"/>
    </source>
</evidence>
<evidence type="ECO:0000313" key="3">
    <source>
        <dbReference type="Proteomes" id="UP000002526"/>
    </source>
</evidence>
<dbReference type="Pfam" id="PF10116">
    <property type="entry name" value="Host_attach"/>
    <property type="match status" value="1"/>
</dbReference>
<dbReference type="AlphaFoldDB" id="Q89JG8"/>